<dbReference type="Gene3D" id="3.90.550.10">
    <property type="entry name" value="Spore Coat Polysaccharide Biosynthesis Protein SpsA, Chain A"/>
    <property type="match status" value="1"/>
</dbReference>
<reference evidence="1" key="1">
    <citation type="submission" date="2020-10" db="EMBL/GenBank/DDBJ databases">
        <authorList>
            <person name="Gilroy R."/>
        </authorList>
    </citation>
    <scope>NUCLEOTIDE SEQUENCE</scope>
    <source>
        <strain evidence="1">2889</strain>
    </source>
</reference>
<sequence length="524" mass="57963">MLSSLNDQTCLPEAVFVCINQPAAYYGDGSSEHARVCEVNEAAFRQLERMVAGNRFSFPVVLIDRYSPGRAWDAKHYGVGWARKTAMDAALEYARSRRWPLERVLLACMDADTLYPEDYLECQAALFAACPEALALSNPYYHFLEEGLAGAKLLGWKAGTVVAGNVPSGMFPQETVLEGISSSGPAHAGLSDSVPDCSLDVNGAGSDSEKRACAMLHYEVYMRSYALNLMLVGHPYALTAVGSSMSCTLEAYRKIGGISPFKSGEDFYFLQKMLKTGAVLRHSPALSHPSPRLSTRVFFGTGPALNKGVEGQWASYPIYPMSLFGRMQDAYEALPDLYDFLCGPEVPDGLCRPLARKFDFWGAAFGSDWWKPIKAHCGGRKAQFVRACMEKFDALRSLQFLKASYVQDNRQDWLNLRELCHELWGRLGLDRVSVEVFEADDRQLTGWSACRQRRLAALAGIDAGEAGMQGEGQDTGKAGGACIVAPGGWSSLQDLSLEDWESIRDFLFLCERKMQKEQPLLRWS</sequence>
<comment type="caution">
    <text evidence="1">The sequence shown here is derived from an EMBL/GenBank/DDBJ whole genome shotgun (WGS) entry which is preliminary data.</text>
</comment>
<evidence type="ECO:0008006" key="3">
    <source>
        <dbReference type="Google" id="ProtNLM"/>
    </source>
</evidence>
<organism evidence="1 2">
    <name type="scientific">Candidatus Pullibacteroides excrementavium</name>
    <dbReference type="NCBI Taxonomy" id="2840905"/>
    <lineage>
        <taxon>Bacteria</taxon>
        <taxon>Pseudomonadati</taxon>
        <taxon>Bacteroidota</taxon>
        <taxon>Bacteroidia</taxon>
        <taxon>Bacteroidales</taxon>
        <taxon>Candidatus Pullibacteroides</taxon>
    </lineage>
</organism>
<accession>A0A9D9DS06</accession>
<dbReference type="InterPro" id="IPR029044">
    <property type="entry name" value="Nucleotide-diphossugar_trans"/>
</dbReference>
<evidence type="ECO:0000313" key="2">
    <source>
        <dbReference type="Proteomes" id="UP000823612"/>
    </source>
</evidence>
<dbReference type="SUPFAM" id="SSF53448">
    <property type="entry name" value="Nucleotide-diphospho-sugar transferases"/>
    <property type="match status" value="1"/>
</dbReference>
<proteinExistence type="predicted"/>
<reference evidence="1" key="2">
    <citation type="journal article" date="2021" name="PeerJ">
        <title>Extensive microbial diversity within the chicken gut microbiome revealed by metagenomics and culture.</title>
        <authorList>
            <person name="Gilroy R."/>
            <person name="Ravi A."/>
            <person name="Getino M."/>
            <person name="Pursley I."/>
            <person name="Horton D.L."/>
            <person name="Alikhan N.F."/>
            <person name="Baker D."/>
            <person name="Gharbi K."/>
            <person name="Hall N."/>
            <person name="Watson M."/>
            <person name="Adriaenssens E.M."/>
            <person name="Foster-Nyarko E."/>
            <person name="Jarju S."/>
            <person name="Secka A."/>
            <person name="Antonio M."/>
            <person name="Oren A."/>
            <person name="Chaudhuri R.R."/>
            <person name="La Ragione R."/>
            <person name="Hildebrand F."/>
            <person name="Pallen M.J."/>
        </authorList>
    </citation>
    <scope>NUCLEOTIDE SEQUENCE</scope>
    <source>
        <strain evidence="1">2889</strain>
    </source>
</reference>
<dbReference type="EMBL" id="JADIMZ010000060">
    <property type="protein sequence ID" value="MBO8432453.1"/>
    <property type="molecule type" value="Genomic_DNA"/>
</dbReference>
<gene>
    <name evidence="1" type="ORF">IAB08_04060</name>
</gene>
<dbReference type="Proteomes" id="UP000823612">
    <property type="component" value="Unassembled WGS sequence"/>
</dbReference>
<name>A0A9D9DS06_9BACT</name>
<protein>
    <recommendedName>
        <fullName evidence="3">Glycosyltransferase 2-like domain-containing protein</fullName>
    </recommendedName>
</protein>
<dbReference type="AlphaFoldDB" id="A0A9D9DS06"/>
<evidence type="ECO:0000313" key="1">
    <source>
        <dbReference type="EMBL" id="MBO8432453.1"/>
    </source>
</evidence>